<dbReference type="InterPro" id="IPR036678">
    <property type="entry name" value="MutS_con_dom_sf"/>
</dbReference>
<dbReference type="FunFam" id="3.40.1170.10:FF:000002">
    <property type="entry name" value="DNA mismatch repair protein"/>
    <property type="match status" value="1"/>
</dbReference>
<dbReference type="SMART" id="SM00534">
    <property type="entry name" value="MUTSac"/>
    <property type="match status" value="1"/>
</dbReference>
<reference evidence="10" key="1">
    <citation type="journal article" date="2016" name="Sci. Rep.">
        <title>Molecular characterization of firefly nuptial gifts: a multi-omics approach sheds light on postcopulatory sexual selection.</title>
        <authorList>
            <person name="Al-Wathiqui N."/>
            <person name="Fallon T.R."/>
            <person name="South A."/>
            <person name="Weng J.K."/>
            <person name="Lewis S.M."/>
        </authorList>
    </citation>
    <scope>NUCLEOTIDE SEQUENCE</scope>
</reference>
<dbReference type="Gene3D" id="1.10.1420.10">
    <property type="match status" value="2"/>
</dbReference>
<comment type="function">
    <text evidence="6">Component of the post-replicative DNA mismatch repair system (MMR).</text>
</comment>
<dbReference type="InterPro" id="IPR036187">
    <property type="entry name" value="DNA_mismatch_repair_MutS_sf"/>
</dbReference>
<dbReference type="InterPro" id="IPR007861">
    <property type="entry name" value="DNA_mismatch_repair_MutS_clamp"/>
</dbReference>
<dbReference type="AlphaFoldDB" id="A0A1Y1KK46"/>
<evidence type="ECO:0000256" key="1">
    <source>
        <dbReference type="ARBA" id="ARBA00006271"/>
    </source>
</evidence>
<dbReference type="SMART" id="SM00533">
    <property type="entry name" value="MUTSd"/>
    <property type="match status" value="1"/>
</dbReference>
<keyword evidence="4" id="KW-0067">ATP-binding</keyword>
<dbReference type="EMBL" id="GEZM01083845">
    <property type="protein sequence ID" value="JAV60981.1"/>
    <property type="molecule type" value="Transcribed_RNA"/>
</dbReference>
<dbReference type="GO" id="GO:0005524">
    <property type="term" value="F:ATP binding"/>
    <property type="evidence" value="ECO:0007669"/>
    <property type="project" value="UniProtKB-KW"/>
</dbReference>
<dbReference type="SUPFAM" id="SSF55271">
    <property type="entry name" value="DNA repair protein MutS, domain I"/>
    <property type="match status" value="1"/>
</dbReference>
<evidence type="ECO:0000256" key="2">
    <source>
        <dbReference type="ARBA" id="ARBA00022741"/>
    </source>
</evidence>
<dbReference type="GO" id="GO:0006298">
    <property type="term" value="P:mismatch repair"/>
    <property type="evidence" value="ECO:0007669"/>
    <property type="project" value="InterPro"/>
</dbReference>
<dbReference type="EMBL" id="GEZM01083849">
    <property type="protein sequence ID" value="JAV60974.1"/>
    <property type="molecule type" value="Transcribed_RNA"/>
</dbReference>
<evidence type="ECO:0000313" key="12">
    <source>
        <dbReference type="Proteomes" id="UP000327044"/>
    </source>
</evidence>
<dbReference type="GO" id="GO:0032301">
    <property type="term" value="C:MutSalpha complex"/>
    <property type="evidence" value="ECO:0007669"/>
    <property type="project" value="TreeGrafter"/>
</dbReference>
<dbReference type="GO" id="GO:0140664">
    <property type="term" value="F:ATP-dependent DNA damage sensor activity"/>
    <property type="evidence" value="ECO:0007669"/>
    <property type="project" value="InterPro"/>
</dbReference>
<dbReference type="FunFam" id="1.10.1420.10:FF:000005">
    <property type="entry name" value="DNA mismatch repair protein"/>
    <property type="match status" value="1"/>
</dbReference>
<dbReference type="Pfam" id="PF05192">
    <property type="entry name" value="MutS_III"/>
    <property type="match status" value="1"/>
</dbReference>
<dbReference type="FunCoup" id="A0A1Y1KK46">
    <property type="interactions" value="1912"/>
</dbReference>
<keyword evidence="2 6" id="KW-0547">Nucleotide-binding</keyword>
<feature type="region of interest" description="Disordered" evidence="7">
    <location>
        <begin position="1"/>
        <end position="84"/>
    </location>
</feature>
<evidence type="ECO:0000259" key="9">
    <source>
        <dbReference type="SMART" id="SM00534"/>
    </source>
</evidence>
<evidence type="ECO:0000313" key="10">
    <source>
        <dbReference type="EMBL" id="JAV60988.1"/>
    </source>
</evidence>
<organism evidence="10">
    <name type="scientific">Photinus pyralis</name>
    <name type="common">Common eastern firefly</name>
    <name type="synonym">Lampyris pyralis</name>
    <dbReference type="NCBI Taxonomy" id="7054"/>
    <lineage>
        <taxon>Eukaryota</taxon>
        <taxon>Metazoa</taxon>
        <taxon>Ecdysozoa</taxon>
        <taxon>Arthropoda</taxon>
        <taxon>Hexapoda</taxon>
        <taxon>Insecta</taxon>
        <taxon>Pterygota</taxon>
        <taxon>Neoptera</taxon>
        <taxon>Endopterygota</taxon>
        <taxon>Coleoptera</taxon>
        <taxon>Polyphaga</taxon>
        <taxon>Elateriformia</taxon>
        <taxon>Elateroidea</taxon>
        <taxon>Lampyridae</taxon>
        <taxon>Lampyrinae</taxon>
        <taxon>Photinus</taxon>
    </lineage>
</organism>
<feature type="domain" description="DNA mismatch repair proteins mutS family" evidence="9">
    <location>
        <begin position="835"/>
        <end position="1028"/>
    </location>
</feature>
<dbReference type="Gene3D" id="3.40.1170.10">
    <property type="entry name" value="DNA repair protein MutS, domain I"/>
    <property type="match status" value="1"/>
</dbReference>
<dbReference type="PIRSF" id="PIRSF037677">
    <property type="entry name" value="DNA_mis_repair_Msh6"/>
    <property type="match status" value="1"/>
</dbReference>
<reference evidence="11" key="3">
    <citation type="submission" date="2019-08" db="EMBL/GenBank/DDBJ databases">
        <authorList>
            <consortium name="Photinus pyralis genome working group"/>
            <person name="Fallon T.R."/>
            <person name="Sander Lower S.E."/>
            <person name="Weng J.-K."/>
        </authorList>
    </citation>
    <scope>NUCLEOTIDE SEQUENCE</scope>
    <source>
        <strain evidence="11">1611_PpyrPB1</strain>
        <tissue evidence="11">Whole body</tissue>
    </source>
</reference>
<proteinExistence type="inferred from homology"/>
<dbReference type="Pfam" id="PF05190">
    <property type="entry name" value="MutS_IV"/>
    <property type="match status" value="1"/>
</dbReference>
<keyword evidence="6" id="KW-0234">DNA repair</keyword>
<dbReference type="InterPro" id="IPR007696">
    <property type="entry name" value="DNA_mismatch_repair_MutS_core"/>
</dbReference>
<dbReference type="Gene3D" id="3.30.420.110">
    <property type="entry name" value="MutS, connector domain"/>
    <property type="match status" value="1"/>
</dbReference>
<comment type="similarity">
    <text evidence="1 6">Belongs to the DNA mismatch repair MutS family.</text>
</comment>
<dbReference type="PANTHER" id="PTHR11361">
    <property type="entry name" value="DNA MISMATCH REPAIR PROTEIN MUTS FAMILY MEMBER"/>
    <property type="match status" value="1"/>
</dbReference>
<dbReference type="PANTHER" id="PTHR11361:SF148">
    <property type="entry name" value="DNA MISMATCH REPAIR PROTEIN MSH6"/>
    <property type="match status" value="1"/>
</dbReference>
<keyword evidence="5 6" id="KW-0238">DNA-binding</keyword>
<evidence type="ECO:0000313" key="11">
    <source>
        <dbReference type="EMBL" id="KAB0791618.1"/>
    </source>
</evidence>
<evidence type="ECO:0000256" key="6">
    <source>
        <dbReference type="RuleBase" id="RU003756"/>
    </source>
</evidence>
<protein>
    <recommendedName>
        <fullName evidence="13">DNA mismatch repair protein</fullName>
    </recommendedName>
</protein>
<evidence type="ECO:0008006" key="13">
    <source>
        <dbReference type="Google" id="ProtNLM"/>
    </source>
</evidence>
<dbReference type="InterPro" id="IPR045076">
    <property type="entry name" value="MutS"/>
</dbReference>
<evidence type="ECO:0000259" key="8">
    <source>
        <dbReference type="SMART" id="SM00533"/>
    </source>
</evidence>
<evidence type="ECO:0000256" key="3">
    <source>
        <dbReference type="ARBA" id="ARBA00022763"/>
    </source>
</evidence>
<dbReference type="InterPro" id="IPR017261">
    <property type="entry name" value="DNA_mismatch_repair_MutS/MSH"/>
</dbReference>
<dbReference type="EMBL" id="GEZM01083842">
    <property type="protein sequence ID" value="JAV60988.1"/>
    <property type="molecule type" value="Transcribed_RNA"/>
</dbReference>
<reference evidence="11 12" key="2">
    <citation type="journal article" date="2018" name="Elife">
        <title>Firefly genomes illuminate parallel origins of bioluminescence in beetles.</title>
        <authorList>
            <person name="Fallon T.R."/>
            <person name="Lower S.E."/>
            <person name="Chang C.H."/>
            <person name="Bessho-Uehara M."/>
            <person name="Martin G.J."/>
            <person name="Bewick A.J."/>
            <person name="Behringer M."/>
            <person name="Debat H.J."/>
            <person name="Wong I."/>
            <person name="Day J.C."/>
            <person name="Suvorov A."/>
            <person name="Silva C.J."/>
            <person name="Stanger-Hall K.F."/>
            <person name="Hall D.W."/>
            <person name="Schmitz R.J."/>
            <person name="Nelson D.R."/>
            <person name="Lewis S.M."/>
            <person name="Shigenobu S."/>
            <person name="Bybee S.M."/>
            <person name="Larracuente A.M."/>
            <person name="Oba Y."/>
            <person name="Weng J.K."/>
        </authorList>
    </citation>
    <scope>NUCLEOTIDE SEQUENCE [LARGE SCALE GENOMIC DNA]</scope>
    <source>
        <strain evidence="11">1611_PpyrPB1</strain>
        <tissue evidence="11">Whole body</tissue>
    </source>
</reference>
<keyword evidence="12" id="KW-1185">Reference proteome</keyword>
<dbReference type="InterPro" id="IPR007695">
    <property type="entry name" value="DNA_mismatch_repair_MutS-lik_N"/>
</dbReference>
<dbReference type="InterPro" id="IPR007860">
    <property type="entry name" value="DNA_mmatch_repair_MutS_con_dom"/>
</dbReference>
<dbReference type="Gene3D" id="3.40.50.300">
    <property type="entry name" value="P-loop containing nucleotide triphosphate hydrolases"/>
    <property type="match status" value="1"/>
</dbReference>
<dbReference type="Pfam" id="PF00488">
    <property type="entry name" value="MutS_V"/>
    <property type="match status" value="1"/>
</dbReference>
<dbReference type="OrthoDB" id="121051at2759"/>
<keyword evidence="3 6" id="KW-0227">DNA damage</keyword>
<name>A0A1Y1KK46_PHOPY</name>
<evidence type="ECO:0000256" key="5">
    <source>
        <dbReference type="ARBA" id="ARBA00023125"/>
    </source>
</evidence>
<dbReference type="EMBL" id="VVIM01000011">
    <property type="protein sequence ID" value="KAB0791618.1"/>
    <property type="molecule type" value="Genomic_DNA"/>
</dbReference>
<dbReference type="InParanoid" id="A0A1Y1KK46"/>
<dbReference type="SUPFAM" id="SSF52540">
    <property type="entry name" value="P-loop containing nucleoside triphosphate hydrolases"/>
    <property type="match status" value="1"/>
</dbReference>
<dbReference type="InterPro" id="IPR027417">
    <property type="entry name" value="P-loop_NTPase"/>
</dbReference>
<dbReference type="SUPFAM" id="SSF48334">
    <property type="entry name" value="DNA repair protein MutS, domain III"/>
    <property type="match status" value="1"/>
</dbReference>
<dbReference type="InterPro" id="IPR016151">
    <property type="entry name" value="DNA_mismatch_repair_MutS_N"/>
</dbReference>
<sequence length="1060" mass="120988">MSKRSSLGQSNTLFNYFQSPGNKSSAKKQNGNSTKESNLMGSGSDNEDDTPVLARKRNRTALFDSDSDTETSVPEVKTKKKPKIAKEEGSLQLFTFEKSNRSLSRDDNVNSLASDTQWFHERLEFLKPDKIRDINGNRSDHPDYDEKTLYVPQEFLNKQTPAMRQWWILKSKHYDTVLFFKIGKFYEFYHMDAVIGVNYLNFSFVKGGEFAHSGFPEVAYGRMASTLIEQGFKVARVEQTETPEMMNDRCRGHKVTKYDRVVRREICEITTQATCLYGAQMTDAKQSLSCYLLAIAEKPINGGSAFGVCFVDTSVGDIFLGQFEDDKHCSRLLRIFAQYRPALILLERRGFQWSTLEVLKKTISSVKRDVLTSGTQFLSPEKTIDLLMKECYFRDKNNDFEWPTVLAEFVDGHLPKLGCELALKALGACVWYLKDSELDIKVLSMKKFHIYKPADQTSDKALDRQAFMILDFITIENLNLLGEKGTLQKTLDYCETSFGKRLLQQWICRPLCQEHKIQERQNAIHQLCENDEVRQAVRAIFRKLPDLERLVSKIHTFGNRFLTNHPDSRAILYENNTYSKRKILDLINTIQGFEKAQEIMGLFEGCTQPLIKKLTHHPPEGKLVDVTGLLQYFREAFDQNVAVNQGKIIPQKGIEEDYDGVEQEIADISSRSSDYLEDLKQMFRCEVSYVGKDNKRFQIEIPENRTHKVTNEFQLEGARKGFKRYSTATSKGILVDMIRAETKRNKIVQDLNRRIFEKFSDSRVKWEQVIHCLMMLDVLCGLAEYGKNVSRTTCFPNVLPFQERGFIDIKDGVHPNIQLEDFVPNSTQLGIEGKAKIMLLTGPNMGGKSTLMRQVALIIIMAQMGCPIPAASCTFTLVDRIFTRFGAYDDILKGQSTFFVELSEASSILRHATRNSVLFLDELGRGTSTHDGNAIATAYVKKLIGMECRTIFSTHYHSLVDFYSGYENIQLGHMACMTEEQEEDDPMMSVTLLYQLKEGNCPKSYGFNAAKLAGLPKEIIASAHKIATELETVTKQKKMLRALLLSRNADFVRKTLRAVF</sequence>
<feature type="domain" description="DNA mismatch repair protein MutS core" evidence="8">
    <location>
        <begin position="482"/>
        <end position="820"/>
    </location>
</feature>
<dbReference type="Pfam" id="PF05188">
    <property type="entry name" value="MutS_II"/>
    <property type="match status" value="1"/>
</dbReference>
<gene>
    <name evidence="11" type="ORF">PPYR_03418</name>
</gene>
<dbReference type="GO" id="GO:0030983">
    <property type="term" value="F:mismatched DNA binding"/>
    <property type="evidence" value="ECO:0007669"/>
    <property type="project" value="InterPro"/>
</dbReference>
<dbReference type="Proteomes" id="UP000327044">
    <property type="component" value="Unassembled WGS sequence"/>
</dbReference>
<feature type="compositionally biased region" description="Polar residues" evidence="7">
    <location>
        <begin position="1"/>
        <end position="44"/>
    </location>
</feature>
<dbReference type="InterPro" id="IPR000432">
    <property type="entry name" value="DNA_mismatch_repair_MutS_C"/>
</dbReference>
<dbReference type="SUPFAM" id="SSF53150">
    <property type="entry name" value="DNA repair protein MutS, domain II"/>
    <property type="match status" value="1"/>
</dbReference>
<evidence type="ECO:0000256" key="7">
    <source>
        <dbReference type="SAM" id="MobiDB-lite"/>
    </source>
</evidence>
<evidence type="ECO:0000256" key="4">
    <source>
        <dbReference type="ARBA" id="ARBA00022840"/>
    </source>
</evidence>
<accession>A0A1Y1KK46</accession>
<dbReference type="Pfam" id="PF01624">
    <property type="entry name" value="MutS_I"/>
    <property type="match status" value="1"/>
</dbReference>